<dbReference type="InterPro" id="IPR055154">
    <property type="entry name" value="GULLO2-like_C"/>
</dbReference>
<dbReference type="EMBL" id="JBJQOH010000006">
    <property type="protein sequence ID" value="KAL3685123.1"/>
    <property type="molecule type" value="Genomic_DNA"/>
</dbReference>
<sequence>MGTLHIKLMQLLALLALFSITSALGKTGFDSKLIASEVVTEKDNSHTLYGTAGFIKCTSDKLVEPVGTQDISELLQKLNADGRPFKVRATRRGRHTPNRFACAGKGGSAKSPTDAAVRNGMSVPVGVLPVYGNLTVGGVISSSAHGTGAGVDSSLHHQCYCTEDSHCADGYKCLPSVSYPEYKVCKVQFPEQTGDVRVKEEL</sequence>
<feature type="signal peptide" evidence="1">
    <location>
        <begin position="1"/>
        <end position="23"/>
    </location>
</feature>
<keyword evidence="4" id="KW-1185">Reference proteome</keyword>
<name>A0ABD3H162_9MARC</name>
<dbReference type="Pfam" id="PF22906">
    <property type="entry name" value="GULLO2-like_3rd"/>
    <property type="match status" value="1"/>
</dbReference>
<proteinExistence type="predicted"/>
<dbReference type="SUPFAM" id="SSF56176">
    <property type="entry name" value="FAD-binding/transporter-associated domain-like"/>
    <property type="match status" value="1"/>
</dbReference>
<feature type="chain" id="PRO_5044757846" description="L-gulonolactone oxidase 2-like C-terminal domain-containing protein" evidence="1">
    <location>
        <begin position="24"/>
        <end position="202"/>
    </location>
</feature>
<feature type="domain" description="L-gulonolactone oxidase 2-like C-terminal" evidence="2">
    <location>
        <begin position="155"/>
        <end position="186"/>
    </location>
</feature>
<protein>
    <recommendedName>
        <fullName evidence="2">L-gulonolactone oxidase 2-like C-terminal domain-containing protein</fullName>
    </recommendedName>
</protein>
<reference evidence="3 4" key="1">
    <citation type="submission" date="2024-09" db="EMBL/GenBank/DDBJ databases">
        <title>Chromosome-scale assembly of Riccia sorocarpa.</title>
        <authorList>
            <person name="Paukszto L."/>
        </authorList>
    </citation>
    <scope>NUCLEOTIDE SEQUENCE [LARGE SCALE GENOMIC DNA]</scope>
    <source>
        <strain evidence="3">LP-2024</strain>
        <tissue evidence="3">Aerial parts of the thallus</tissue>
    </source>
</reference>
<organism evidence="3 4">
    <name type="scientific">Riccia sorocarpa</name>
    <dbReference type="NCBI Taxonomy" id="122646"/>
    <lineage>
        <taxon>Eukaryota</taxon>
        <taxon>Viridiplantae</taxon>
        <taxon>Streptophyta</taxon>
        <taxon>Embryophyta</taxon>
        <taxon>Marchantiophyta</taxon>
        <taxon>Marchantiopsida</taxon>
        <taxon>Marchantiidae</taxon>
        <taxon>Marchantiales</taxon>
        <taxon>Ricciaceae</taxon>
        <taxon>Riccia</taxon>
    </lineage>
</organism>
<evidence type="ECO:0000313" key="4">
    <source>
        <dbReference type="Proteomes" id="UP001633002"/>
    </source>
</evidence>
<dbReference type="AlphaFoldDB" id="A0ABD3H162"/>
<accession>A0ABD3H162</accession>
<evidence type="ECO:0000259" key="2">
    <source>
        <dbReference type="Pfam" id="PF22906"/>
    </source>
</evidence>
<keyword evidence="1" id="KW-0732">Signal</keyword>
<gene>
    <name evidence="3" type="ORF">R1sor_003145</name>
</gene>
<evidence type="ECO:0000313" key="3">
    <source>
        <dbReference type="EMBL" id="KAL3685123.1"/>
    </source>
</evidence>
<evidence type="ECO:0000256" key="1">
    <source>
        <dbReference type="SAM" id="SignalP"/>
    </source>
</evidence>
<dbReference type="Proteomes" id="UP001633002">
    <property type="component" value="Unassembled WGS sequence"/>
</dbReference>
<dbReference type="InterPro" id="IPR036318">
    <property type="entry name" value="FAD-bd_PCMH-like_sf"/>
</dbReference>
<comment type="caution">
    <text evidence="3">The sequence shown here is derived from an EMBL/GenBank/DDBJ whole genome shotgun (WGS) entry which is preliminary data.</text>
</comment>